<name>A0A162KBU0_9PROT</name>
<dbReference type="EMBL" id="LPZR01000189">
    <property type="protein sequence ID" value="KYO50885.1"/>
    <property type="molecule type" value="Genomic_DNA"/>
</dbReference>
<feature type="transmembrane region" description="Helical" evidence="1">
    <location>
        <begin position="111"/>
        <end position="133"/>
    </location>
</feature>
<evidence type="ECO:0000313" key="3">
    <source>
        <dbReference type="EMBL" id="KYO50885.1"/>
    </source>
</evidence>
<feature type="domain" description="DUF1468" evidence="2">
    <location>
        <begin position="8"/>
        <end position="137"/>
    </location>
</feature>
<dbReference type="RefSeq" id="WP_062767339.1">
    <property type="nucleotide sequence ID" value="NZ_CP121027.1"/>
</dbReference>
<feature type="transmembrane region" description="Helical" evidence="1">
    <location>
        <begin position="34"/>
        <end position="55"/>
    </location>
</feature>
<organism evidence="3 4">
    <name type="scientific">Tistrella mobilis</name>
    <dbReference type="NCBI Taxonomy" id="171437"/>
    <lineage>
        <taxon>Bacteria</taxon>
        <taxon>Pseudomonadati</taxon>
        <taxon>Pseudomonadota</taxon>
        <taxon>Alphaproteobacteria</taxon>
        <taxon>Geminicoccales</taxon>
        <taxon>Geminicoccaceae</taxon>
        <taxon>Tistrella</taxon>
    </lineage>
</organism>
<gene>
    <name evidence="3" type="ORF">AUP44_11210</name>
</gene>
<protein>
    <recommendedName>
        <fullName evidence="2">DUF1468 domain-containing protein</fullName>
    </recommendedName>
</protein>
<feature type="transmembrane region" description="Helical" evidence="1">
    <location>
        <begin position="76"/>
        <end position="105"/>
    </location>
</feature>
<dbReference type="Proteomes" id="UP000075787">
    <property type="component" value="Unassembled WGS sequence"/>
</dbReference>
<dbReference type="AlphaFoldDB" id="A0A162KBU0"/>
<comment type="caution">
    <text evidence="3">The sequence shown here is derived from an EMBL/GenBank/DDBJ whole genome shotgun (WGS) entry which is preliminary data.</text>
</comment>
<dbReference type="GeneID" id="97241054"/>
<evidence type="ECO:0000259" key="2">
    <source>
        <dbReference type="Pfam" id="PF07331"/>
    </source>
</evidence>
<keyword evidence="1" id="KW-0812">Transmembrane</keyword>
<dbReference type="OrthoDB" id="7745015at2"/>
<sequence>MERRQDVVLGLVLAALGGFAGLEASGYRGASGHYPLALGIVLAALGLALAVRAAVRGSRKPRPLAIHAPRLIGTSAMGAAYLALVPVLGFYTASALAVAIMPVALGLRRPVLVALGTVIFTAAVWLVFSMVLNKPLPPEIWFRPG</sequence>
<dbReference type="InterPro" id="IPR009936">
    <property type="entry name" value="DUF1468"/>
</dbReference>
<reference evidence="3 4" key="1">
    <citation type="submission" date="2015-12" db="EMBL/GenBank/DDBJ databases">
        <title>Genome sequence of Tistrella mobilis MCCC 1A02139.</title>
        <authorList>
            <person name="Lu L."/>
            <person name="Lai Q."/>
            <person name="Shao Z."/>
            <person name="Qian P."/>
        </authorList>
    </citation>
    <scope>NUCLEOTIDE SEQUENCE [LARGE SCALE GENOMIC DNA]</scope>
    <source>
        <strain evidence="3 4">MCCC 1A02139</strain>
    </source>
</reference>
<evidence type="ECO:0000313" key="4">
    <source>
        <dbReference type="Proteomes" id="UP000075787"/>
    </source>
</evidence>
<dbReference type="Pfam" id="PF07331">
    <property type="entry name" value="TctB"/>
    <property type="match status" value="1"/>
</dbReference>
<keyword evidence="1" id="KW-1133">Transmembrane helix</keyword>
<keyword evidence="1" id="KW-0472">Membrane</keyword>
<accession>A0A162KBU0</accession>
<proteinExistence type="predicted"/>
<evidence type="ECO:0000256" key="1">
    <source>
        <dbReference type="SAM" id="Phobius"/>
    </source>
</evidence>